<evidence type="ECO:0000313" key="4">
    <source>
        <dbReference type="Proteomes" id="UP000262917"/>
    </source>
</evidence>
<dbReference type="SUPFAM" id="SSF53756">
    <property type="entry name" value="UDP-Glycosyltransferase/glycogen phosphorylase"/>
    <property type="match status" value="1"/>
</dbReference>
<evidence type="ECO:0000259" key="1">
    <source>
        <dbReference type="Pfam" id="PF00534"/>
    </source>
</evidence>
<name>A0A372DJA0_9GAMM</name>
<dbReference type="OrthoDB" id="5290958at2"/>
<dbReference type="EMBL" id="QVPD01000011">
    <property type="protein sequence ID" value="RFP59557.1"/>
    <property type="molecule type" value="Genomic_DNA"/>
</dbReference>
<feature type="domain" description="Glycosyltransferase subfamily 4-like N-terminal" evidence="2">
    <location>
        <begin position="33"/>
        <end position="196"/>
    </location>
</feature>
<dbReference type="Gene3D" id="3.40.50.2000">
    <property type="entry name" value="Glycogen Phosphorylase B"/>
    <property type="match status" value="2"/>
</dbReference>
<dbReference type="InterPro" id="IPR028098">
    <property type="entry name" value="Glyco_trans_4-like_N"/>
</dbReference>
<proteinExistence type="predicted"/>
<keyword evidence="4" id="KW-1185">Reference proteome</keyword>
<dbReference type="Pfam" id="PF00534">
    <property type="entry name" value="Glycos_transf_1"/>
    <property type="match status" value="1"/>
</dbReference>
<evidence type="ECO:0000313" key="3">
    <source>
        <dbReference type="EMBL" id="RFP59557.1"/>
    </source>
</evidence>
<dbReference type="InterPro" id="IPR001296">
    <property type="entry name" value="Glyco_trans_1"/>
</dbReference>
<dbReference type="GO" id="GO:0016757">
    <property type="term" value="F:glycosyltransferase activity"/>
    <property type="evidence" value="ECO:0007669"/>
    <property type="project" value="InterPro"/>
</dbReference>
<organism evidence="3 4">
    <name type="scientific">Cognatiluteimonas weifangensis</name>
    <dbReference type="NCBI Taxonomy" id="2303539"/>
    <lineage>
        <taxon>Bacteria</taxon>
        <taxon>Pseudomonadati</taxon>
        <taxon>Pseudomonadota</taxon>
        <taxon>Gammaproteobacteria</taxon>
        <taxon>Lysobacterales</taxon>
        <taxon>Lysobacteraceae</taxon>
        <taxon>Cognatiluteimonas</taxon>
    </lineage>
</organism>
<dbReference type="AlphaFoldDB" id="A0A372DJA0"/>
<dbReference type="Pfam" id="PF13579">
    <property type="entry name" value="Glyco_trans_4_4"/>
    <property type="match status" value="1"/>
</dbReference>
<gene>
    <name evidence="3" type="ORF">D0Y53_10525</name>
</gene>
<dbReference type="InterPro" id="IPR050194">
    <property type="entry name" value="Glycosyltransferase_grp1"/>
</dbReference>
<dbReference type="PANTHER" id="PTHR45947">
    <property type="entry name" value="SULFOQUINOVOSYL TRANSFERASE SQD2"/>
    <property type="match status" value="1"/>
</dbReference>
<keyword evidence="3" id="KW-0808">Transferase</keyword>
<feature type="domain" description="Glycosyl transferase family 1" evidence="1">
    <location>
        <begin position="212"/>
        <end position="361"/>
    </location>
</feature>
<dbReference type="Proteomes" id="UP000262917">
    <property type="component" value="Unassembled WGS sequence"/>
</dbReference>
<sequence length="416" mass="44442">MNAHQRPQADIASRTRLHVLMLLGGAYPPVNGGGTELQARTLAAGLRQRGHRVTVLAPRSARGPQRRIDRLDGVPICRLPYPRVRLLGTAWLLGRVALFLWFKGRRYDAWHAHSPRYVAAMAALLGSRLERPRVVVKVASAAELDTGNLAVRPGLRARAIFHCLRRADAWQAISRRIADALVARGIPASRIAAIPNAVDVLRFRPRQHTAGASARFLFVGRLVPAKNLFALLEAFSALLPTHPQASLRIVGGGPLETALKNRVRELGIDANVHFDGHRSDIEAVLAEADVGVLPSSVEGLSNTLLECMASGLPMIASRVSGSEDLVTPANGWLFEPGDRAGLVACLAAAAALPTQQRLKMGACARATIERHAALPGVLDRILALYRGQATPAALAAGADRGPSMRAIGIASGGHRP</sequence>
<evidence type="ECO:0000259" key="2">
    <source>
        <dbReference type="Pfam" id="PF13579"/>
    </source>
</evidence>
<comment type="caution">
    <text evidence="3">The sequence shown here is derived from an EMBL/GenBank/DDBJ whole genome shotgun (WGS) entry which is preliminary data.</text>
</comment>
<protein>
    <submittedName>
        <fullName evidence="3">Glycosyltransferase family 4 protein</fullName>
    </submittedName>
</protein>
<reference evidence="3 4" key="1">
    <citation type="submission" date="2018-08" db="EMBL/GenBank/DDBJ databases">
        <title>Lysobacter weifangensis sp. nov., a new member of the family 'Xanthomonadaceae', isolated from soil in a farmland.</title>
        <authorList>
            <person name="Zhao H."/>
        </authorList>
    </citation>
    <scope>NUCLEOTIDE SEQUENCE [LARGE SCALE GENOMIC DNA]</scope>
    <source>
        <strain evidence="3 4">WF-2</strain>
    </source>
</reference>
<accession>A0A372DJA0</accession>
<dbReference type="RefSeq" id="WP_117203247.1">
    <property type="nucleotide sequence ID" value="NZ_JBHTBK010000019.1"/>
</dbReference>
<dbReference type="CDD" id="cd03811">
    <property type="entry name" value="GT4_GT28_WabH-like"/>
    <property type="match status" value="1"/>
</dbReference>
<dbReference type="PANTHER" id="PTHR45947:SF3">
    <property type="entry name" value="SULFOQUINOVOSYL TRANSFERASE SQD2"/>
    <property type="match status" value="1"/>
</dbReference>